<proteinExistence type="predicted"/>
<reference evidence="3" key="1">
    <citation type="submission" date="2022-05" db="EMBL/GenBank/DDBJ databases">
        <authorList>
            <person name="Tuo L."/>
        </authorList>
    </citation>
    <scope>NUCLEOTIDE SEQUENCE</scope>
    <source>
        <strain evidence="3">BSK12Z-4</strain>
    </source>
</reference>
<name>A0A9X2D728_9ACTN</name>
<dbReference type="RefSeq" id="WP_250051209.1">
    <property type="nucleotide sequence ID" value="NZ_JAMJPH010000001.1"/>
</dbReference>
<evidence type="ECO:0000256" key="2">
    <source>
        <dbReference type="SAM" id="Phobius"/>
    </source>
</evidence>
<feature type="region of interest" description="Disordered" evidence="1">
    <location>
        <begin position="1"/>
        <end position="21"/>
    </location>
</feature>
<sequence length="119" mass="11933">MTPSLAPPADAATGPAPRRSTGPFRCVLAASLLVAGGLVPWAVIGALAEGLDGLALYLAVVIAVADVLLVGSLTGLGWWLRRRAPRTGTGLVVATALAQLALAGLLWTVNLGALLSGGW</sequence>
<evidence type="ECO:0000313" key="4">
    <source>
        <dbReference type="Proteomes" id="UP001139485"/>
    </source>
</evidence>
<feature type="transmembrane region" description="Helical" evidence="2">
    <location>
        <begin position="54"/>
        <end position="79"/>
    </location>
</feature>
<dbReference type="AlphaFoldDB" id="A0A9X2D728"/>
<keyword evidence="2" id="KW-0472">Membrane</keyword>
<accession>A0A9X2D728</accession>
<evidence type="ECO:0000256" key="1">
    <source>
        <dbReference type="SAM" id="MobiDB-lite"/>
    </source>
</evidence>
<keyword evidence="2" id="KW-1133">Transmembrane helix</keyword>
<dbReference type="Proteomes" id="UP001139485">
    <property type="component" value="Unassembled WGS sequence"/>
</dbReference>
<feature type="transmembrane region" description="Helical" evidence="2">
    <location>
        <begin position="26"/>
        <end position="48"/>
    </location>
</feature>
<dbReference type="EMBL" id="JAMOIL010000009">
    <property type="protein sequence ID" value="MCM0620356.1"/>
    <property type="molecule type" value="Genomic_DNA"/>
</dbReference>
<keyword evidence="2" id="KW-0812">Transmembrane</keyword>
<comment type="caution">
    <text evidence="3">The sequence shown here is derived from an EMBL/GenBank/DDBJ whole genome shotgun (WGS) entry which is preliminary data.</text>
</comment>
<organism evidence="3 4">
    <name type="scientific">Nocardioides bruguierae</name>
    <dbReference type="NCBI Taxonomy" id="2945102"/>
    <lineage>
        <taxon>Bacteria</taxon>
        <taxon>Bacillati</taxon>
        <taxon>Actinomycetota</taxon>
        <taxon>Actinomycetes</taxon>
        <taxon>Propionibacteriales</taxon>
        <taxon>Nocardioidaceae</taxon>
        <taxon>Nocardioides</taxon>
    </lineage>
</organism>
<feature type="compositionally biased region" description="Low complexity" evidence="1">
    <location>
        <begin position="7"/>
        <end position="17"/>
    </location>
</feature>
<protein>
    <submittedName>
        <fullName evidence="3">Uncharacterized protein</fullName>
    </submittedName>
</protein>
<keyword evidence="4" id="KW-1185">Reference proteome</keyword>
<evidence type="ECO:0000313" key="3">
    <source>
        <dbReference type="EMBL" id="MCM0620356.1"/>
    </source>
</evidence>
<gene>
    <name evidence="3" type="ORF">M8330_08605</name>
</gene>
<feature type="transmembrane region" description="Helical" evidence="2">
    <location>
        <begin position="91"/>
        <end position="115"/>
    </location>
</feature>